<feature type="region of interest" description="Disordered" evidence="1">
    <location>
        <begin position="1"/>
        <end position="56"/>
    </location>
</feature>
<evidence type="ECO:0000313" key="3">
    <source>
        <dbReference type="Proteomes" id="UP000002066"/>
    </source>
</evidence>
<dbReference type="EMBL" id="CP002475">
    <property type="protein sequence ID" value="ADW01489.1"/>
    <property type="molecule type" value="Genomic_DNA"/>
</dbReference>
<accession>A0A8D3WBW5</accession>
<sequence>MTKVHQRGQEPVDEHHAVLRTSAHRTLPLPGRKPGLVPLMPQRAHLSNKFSNHSGR</sequence>
<feature type="compositionally biased region" description="Basic and acidic residues" evidence="1">
    <location>
        <begin position="7"/>
        <end position="17"/>
    </location>
</feature>
<gene>
    <name evidence="2" type="ordered locus">Sfla_0004</name>
</gene>
<proteinExistence type="predicted"/>
<dbReference type="Proteomes" id="UP000002066">
    <property type="component" value="Chromosome"/>
</dbReference>
<reference evidence="2 3" key="1">
    <citation type="submission" date="2011-01" db="EMBL/GenBank/DDBJ databases">
        <title>Complete sequence of chromosome of Streptomyces flavogriseus ATCC 33331.</title>
        <authorList>
            <consortium name="US DOE Joint Genome Institute"/>
            <person name="Lucas S."/>
            <person name="Copeland A."/>
            <person name="Lapidus A."/>
            <person name="Cheng J.-F."/>
            <person name="Goodwin L."/>
            <person name="Pitluck S."/>
            <person name="Davenport K."/>
            <person name="Detter J.C."/>
            <person name="Han C."/>
            <person name="Tapia R."/>
            <person name="Land M."/>
            <person name="Hauser L."/>
            <person name="Kyrpides N."/>
            <person name="Ivanova N."/>
            <person name="Ovchinnikova G."/>
            <person name="Pagani I."/>
            <person name="Brumm P."/>
            <person name="Mead D."/>
            <person name="Woyke T."/>
        </authorList>
    </citation>
    <scope>NUCLEOTIDE SEQUENCE [LARGE SCALE GENOMIC DNA]</scope>
    <source>
        <strain evidence="3">ATCC 33331 / IAF-45CD</strain>
    </source>
</reference>
<organism evidence="2 3">
    <name type="scientific">Streptomyces pratensis (strain ATCC 33331 / IAF-45CD)</name>
    <dbReference type="NCBI Taxonomy" id="591167"/>
    <lineage>
        <taxon>Bacteria</taxon>
        <taxon>Bacillati</taxon>
        <taxon>Actinomycetota</taxon>
        <taxon>Actinomycetes</taxon>
        <taxon>Kitasatosporales</taxon>
        <taxon>Streptomycetaceae</taxon>
        <taxon>Streptomyces</taxon>
    </lineage>
</organism>
<evidence type="ECO:0000256" key="1">
    <source>
        <dbReference type="SAM" id="MobiDB-lite"/>
    </source>
</evidence>
<dbReference type="AlphaFoldDB" id="A0A8D3WBW5"/>
<name>A0A8D3WBW5_STRFA</name>
<dbReference type="KEGG" id="sfa:Sfla_0004"/>
<protein>
    <submittedName>
        <fullName evidence="2">Uncharacterized protein</fullName>
    </submittedName>
</protein>
<evidence type="ECO:0000313" key="2">
    <source>
        <dbReference type="EMBL" id="ADW01489.1"/>
    </source>
</evidence>